<evidence type="ECO:0000313" key="2">
    <source>
        <dbReference type="EMBL" id="CAK0838935.1"/>
    </source>
</evidence>
<keyword evidence="3" id="KW-1185">Reference proteome</keyword>
<gene>
    <name evidence="2" type="ORF">PCOR1329_LOCUS34766</name>
</gene>
<evidence type="ECO:0000313" key="3">
    <source>
        <dbReference type="Proteomes" id="UP001189429"/>
    </source>
</evidence>
<sequence>EATGGHARRPLGVVTPLGKTVTMTLRSYCTYLRRHRDADDPLYLFDSGELAAALFHSCLASCLERTGAAPAHQWAAGVLAGPGGRCLADSAEWLETCSPPPRSPRAAPPRACWTGWSGGTSPSGPRARARASTWTPSPRPR</sequence>
<protein>
    <submittedName>
        <fullName evidence="2">Uncharacterized protein</fullName>
    </submittedName>
</protein>
<proteinExistence type="predicted"/>
<feature type="compositionally biased region" description="Polar residues" evidence="1">
    <location>
        <begin position="132"/>
        <end position="141"/>
    </location>
</feature>
<feature type="compositionally biased region" description="Low complexity" evidence="1">
    <location>
        <begin position="108"/>
        <end position="125"/>
    </location>
</feature>
<feature type="non-terminal residue" evidence="2">
    <location>
        <position position="1"/>
    </location>
</feature>
<accession>A0ABN9T2E8</accession>
<feature type="region of interest" description="Disordered" evidence="1">
    <location>
        <begin position="97"/>
        <end position="141"/>
    </location>
</feature>
<feature type="compositionally biased region" description="Pro residues" evidence="1">
    <location>
        <begin position="98"/>
        <end position="107"/>
    </location>
</feature>
<organism evidence="2 3">
    <name type="scientific">Prorocentrum cordatum</name>
    <dbReference type="NCBI Taxonomy" id="2364126"/>
    <lineage>
        <taxon>Eukaryota</taxon>
        <taxon>Sar</taxon>
        <taxon>Alveolata</taxon>
        <taxon>Dinophyceae</taxon>
        <taxon>Prorocentrales</taxon>
        <taxon>Prorocentraceae</taxon>
        <taxon>Prorocentrum</taxon>
    </lineage>
</organism>
<name>A0ABN9T2E8_9DINO</name>
<reference evidence="2" key="1">
    <citation type="submission" date="2023-10" db="EMBL/GenBank/DDBJ databases">
        <authorList>
            <person name="Chen Y."/>
            <person name="Shah S."/>
            <person name="Dougan E. K."/>
            <person name="Thang M."/>
            <person name="Chan C."/>
        </authorList>
    </citation>
    <scope>NUCLEOTIDE SEQUENCE [LARGE SCALE GENOMIC DNA]</scope>
</reference>
<evidence type="ECO:0000256" key="1">
    <source>
        <dbReference type="SAM" id="MobiDB-lite"/>
    </source>
</evidence>
<comment type="caution">
    <text evidence="2">The sequence shown here is derived from an EMBL/GenBank/DDBJ whole genome shotgun (WGS) entry which is preliminary data.</text>
</comment>
<dbReference type="Proteomes" id="UP001189429">
    <property type="component" value="Unassembled WGS sequence"/>
</dbReference>
<dbReference type="EMBL" id="CAUYUJ010014259">
    <property type="protein sequence ID" value="CAK0838935.1"/>
    <property type="molecule type" value="Genomic_DNA"/>
</dbReference>